<keyword evidence="2" id="KW-0472">Membrane</keyword>
<proteinExistence type="inferred from homology"/>
<evidence type="ECO:0000313" key="4">
    <source>
        <dbReference type="EMBL" id="KAJ2930177.1"/>
    </source>
</evidence>
<dbReference type="InterPro" id="IPR010619">
    <property type="entry name" value="ThrE-like_N"/>
</dbReference>
<dbReference type="InterPro" id="IPR051361">
    <property type="entry name" value="ThrE/Ser_Exporter"/>
</dbReference>
<feature type="domain" description="Threonine/serine exporter-like N-terminal" evidence="3">
    <location>
        <begin position="1"/>
        <end position="225"/>
    </location>
</feature>
<dbReference type="Proteomes" id="UP001140091">
    <property type="component" value="Unassembled WGS sequence"/>
</dbReference>
<feature type="transmembrane region" description="Helical" evidence="2">
    <location>
        <begin position="214"/>
        <end position="233"/>
    </location>
</feature>
<dbReference type="EMBL" id="JANBPK010000847">
    <property type="protein sequence ID" value="KAJ2930177.1"/>
    <property type="molecule type" value="Genomic_DNA"/>
</dbReference>
<gene>
    <name evidence="4" type="ORF">H1R20_g6894</name>
</gene>
<evidence type="ECO:0000256" key="1">
    <source>
        <dbReference type="ARBA" id="ARBA00034125"/>
    </source>
</evidence>
<reference evidence="4" key="1">
    <citation type="submission" date="2022-06" db="EMBL/GenBank/DDBJ databases">
        <title>Genome Sequence of Candolleomyces eurysporus.</title>
        <authorList>
            <person name="Buettner E."/>
        </authorList>
    </citation>
    <scope>NUCLEOTIDE SEQUENCE</scope>
    <source>
        <strain evidence="4">VTCC 930004</strain>
    </source>
</reference>
<evidence type="ECO:0000259" key="3">
    <source>
        <dbReference type="Pfam" id="PF06738"/>
    </source>
</evidence>
<dbReference type="AlphaFoldDB" id="A0A9W8J8K6"/>
<keyword evidence="2" id="KW-0812">Transmembrane</keyword>
<dbReference type="PANTHER" id="PTHR31082">
    <property type="entry name" value="PHEROMONE-REGULATED MEMBRANE PROTEIN 10"/>
    <property type="match status" value="1"/>
</dbReference>
<comment type="caution">
    <text evidence="4">The sequence shown here is derived from an EMBL/GenBank/DDBJ whole genome shotgun (WGS) entry which is preliminary data.</text>
</comment>
<evidence type="ECO:0000256" key="2">
    <source>
        <dbReference type="SAM" id="Phobius"/>
    </source>
</evidence>
<feature type="non-terminal residue" evidence="4">
    <location>
        <position position="1"/>
    </location>
</feature>
<sequence length="235" mass="25497">MTFGAPSHRIESQLTAAARILGIQAEFIHLPGVIICSFGEQDTGTSETHFVRSTGRLNLGALHKLHVVYRSVLHDELSAKDAADEIDILLGQGPIYPTLLRCIFAFWLAVLICPLAFGGSFVDMWFSGLAGFVLAFLQIFVASKSALYANVFEITVSIIVSFAARGLSAIRSQIFCYTAISSSGIIGILPGYLILTSSLELASKNIVNGSVKMVYALIYTLFLVCPLSYVFFVQT</sequence>
<organism evidence="4 5">
    <name type="scientific">Candolleomyces eurysporus</name>
    <dbReference type="NCBI Taxonomy" id="2828524"/>
    <lineage>
        <taxon>Eukaryota</taxon>
        <taxon>Fungi</taxon>
        <taxon>Dikarya</taxon>
        <taxon>Basidiomycota</taxon>
        <taxon>Agaricomycotina</taxon>
        <taxon>Agaricomycetes</taxon>
        <taxon>Agaricomycetidae</taxon>
        <taxon>Agaricales</taxon>
        <taxon>Agaricineae</taxon>
        <taxon>Psathyrellaceae</taxon>
        <taxon>Candolleomyces</taxon>
    </lineage>
</organism>
<accession>A0A9W8J8K6</accession>
<keyword evidence="2" id="KW-1133">Transmembrane helix</keyword>
<dbReference type="PANTHER" id="PTHR31082:SF4">
    <property type="entry name" value="PHEROMONE-REGULATED MEMBRANE PROTEIN 10"/>
    <property type="match status" value="1"/>
</dbReference>
<feature type="transmembrane region" description="Helical" evidence="2">
    <location>
        <begin position="147"/>
        <end position="167"/>
    </location>
</feature>
<protein>
    <recommendedName>
        <fullName evidence="3">Threonine/serine exporter-like N-terminal domain-containing protein</fullName>
    </recommendedName>
</protein>
<dbReference type="OrthoDB" id="413008at2759"/>
<feature type="transmembrane region" description="Helical" evidence="2">
    <location>
        <begin position="98"/>
        <end position="117"/>
    </location>
</feature>
<keyword evidence="5" id="KW-1185">Reference proteome</keyword>
<name>A0A9W8J8K6_9AGAR</name>
<dbReference type="Pfam" id="PF06738">
    <property type="entry name" value="ThrE"/>
    <property type="match status" value="1"/>
</dbReference>
<comment type="similarity">
    <text evidence="1">Belongs to the ThrE exporter (TC 2.A.79) family.</text>
</comment>
<dbReference type="GO" id="GO:0022857">
    <property type="term" value="F:transmembrane transporter activity"/>
    <property type="evidence" value="ECO:0007669"/>
    <property type="project" value="InterPro"/>
</dbReference>
<feature type="transmembrane region" description="Helical" evidence="2">
    <location>
        <begin position="174"/>
        <end position="194"/>
    </location>
</feature>
<evidence type="ECO:0000313" key="5">
    <source>
        <dbReference type="Proteomes" id="UP001140091"/>
    </source>
</evidence>